<keyword evidence="4" id="KW-0805">Transcription regulation</keyword>
<dbReference type="EMBL" id="JAVRRD010000040">
    <property type="protein sequence ID" value="KAK5045105.1"/>
    <property type="molecule type" value="Genomic_DNA"/>
</dbReference>
<evidence type="ECO:0000313" key="11">
    <source>
        <dbReference type="Proteomes" id="UP001358417"/>
    </source>
</evidence>
<organism evidence="10 11">
    <name type="scientific">Exophiala bonariae</name>
    <dbReference type="NCBI Taxonomy" id="1690606"/>
    <lineage>
        <taxon>Eukaryota</taxon>
        <taxon>Fungi</taxon>
        <taxon>Dikarya</taxon>
        <taxon>Ascomycota</taxon>
        <taxon>Pezizomycotina</taxon>
        <taxon>Eurotiomycetes</taxon>
        <taxon>Chaetothyriomycetidae</taxon>
        <taxon>Chaetothyriales</taxon>
        <taxon>Herpotrichiellaceae</taxon>
        <taxon>Exophiala</taxon>
    </lineage>
</organism>
<keyword evidence="3" id="KW-0862">Zinc</keyword>
<feature type="domain" description="Xylanolytic transcriptional activator regulatory" evidence="9">
    <location>
        <begin position="357"/>
        <end position="431"/>
    </location>
</feature>
<evidence type="ECO:0000256" key="8">
    <source>
        <dbReference type="SAM" id="MobiDB-lite"/>
    </source>
</evidence>
<protein>
    <recommendedName>
        <fullName evidence="9">Xylanolytic transcriptional activator regulatory domain-containing protein</fullName>
    </recommendedName>
</protein>
<dbReference type="SMART" id="SM00906">
    <property type="entry name" value="Fungal_trans"/>
    <property type="match status" value="1"/>
</dbReference>
<proteinExistence type="predicted"/>
<evidence type="ECO:0000256" key="3">
    <source>
        <dbReference type="ARBA" id="ARBA00022833"/>
    </source>
</evidence>
<dbReference type="GO" id="GO:0008270">
    <property type="term" value="F:zinc ion binding"/>
    <property type="evidence" value="ECO:0007669"/>
    <property type="project" value="InterPro"/>
</dbReference>
<dbReference type="PANTHER" id="PTHR47782:SF1">
    <property type="entry name" value="PYRIMIDINE PATHWAY REGULATORY PROTEIN 1"/>
    <property type="match status" value="1"/>
</dbReference>
<comment type="caution">
    <text evidence="10">The sequence shown here is derived from an EMBL/GenBank/DDBJ whole genome shotgun (WGS) entry which is preliminary data.</text>
</comment>
<keyword evidence="7" id="KW-0539">Nucleus</keyword>
<keyword evidence="11" id="KW-1185">Reference proteome</keyword>
<gene>
    <name evidence="10" type="ORF">LTR84_010253</name>
</gene>
<dbReference type="GO" id="GO:0006351">
    <property type="term" value="P:DNA-templated transcription"/>
    <property type="evidence" value="ECO:0007669"/>
    <property type="project" value="InterPro"/>
</dbReference>
<evidence type="ECO:0000256" key="6">
    <source>
        <dbReference type="ARBA" id="ARBA00023163"/>
    </source>
</evidence>
<dbReference type="InterPro" id="IPR007219">
    <property type="entry name" value="XnlR_reg_dom"/>
</dbReference>
<comment type="subcellular location">
    <subcellularLocation>
        <location evidence="1">Nucleus</location>
    </subcellularLocation>
</comment>
<feature type="region of interest" description="Disordered" evidence="8">
    <location>
        <begin position="1"/>
        <end position="35"/>
    </location>
</feature>
<dbReference type="CDD" id="cd12148">
    <property type="entry name" value="fungal_TF_MHR"/>
    <property type="match status" value="1"/>
</dbReference>
<dbReference type="PANTHER" id="PTHR47782">
    <property type="entry name" value="ZN(II)2CYS6 TRANSCRIPTION FACTOR (EUROFUNG)-RELATED"/>
    <property type="match status" value="1"/>
</dbReference>
<reference evidence="10 11" key="1">
    <citation type="submission" date="2023-08" db="EMBL/GenBank/DDBJ databases">
        <title>Black Yeasts Isolated from many extreme environments.</title>
        <authorList>
            <person name="Coleine C."/>
            <person name="Stajich J.E."/>
            <person name="Selbmann L."/>
        </authorList>
    </citation>
    <scope>NUCLEOTIDE SEQUENCE [LARGE SCALE GENOMIC DNA]</scope>
    <source>
        <strain evidence="10 11">CCFEE 5792</strain>
    </source>
</reference>
<evidence type="ECO:0000256" key="7">
    <source>
        <dbReference type="ARBA" id="ARBA00023242"/>
    </source>
</evidence>
<sequence>MAEKRMTSQSVLPRYLGSDLPASDAKPGRSRQVAPIYSPTTTRTYGSFLDLTYLMLEFSSSTDYLVVEAATLHDRIRYLEDFIQDQCPGMTLQGLSGLQSATALRRPRNDSGHHPERAKLPRTGVSNAISNPIIDNDHECLLSPDMNRTSPAAAIEPRTADDLAPGTTHNAEREIAHEIGLIPLSAGVSKYVGPSSGFSVARLVFAQAEKASPGIIQGIDSHGARKSTTPRFKFVVDATDLPKSLDQTLNLSRTYFEHVHNLYPFLHEPSHYQLIKDIYRDIDHSSPVDKFQVTMVLAISSIILCKRAPITYTGEGLSKTAMRYVDQIDFQSSVKGVQCLLLIAIFTLYSPFLGINPWYLNYQSLAVVLDLGLQRDVSVSESISPFEKEMRSRVFWVIYTIDRTLATALGRPIGLRDEACDLRLPDGTADDDFSSSSESLQISRNYPASSSPATCSIVIFRLAQLSSEIKYILHSVTTNVPRYTYPRIPDISLWQSDLEERLHSLYSEISQFSPRWGHLTKVCEIKYHEVVMLLFLPTPRIRTPTKRALMECYKSAERVIQLWHELYDSDWISYPWTTIHSLCLSSITILYSIWMVPEMSVSIKIDDFTSTMRASSNVLSAAGEHWAEARRSRKSLDGLIAATIRWLLDLRLNKHFENNGGVDIASSQVTQLHGTHYQAPGNVEDLPEFELPILDSYVSSEDFALFVGAPDPLSTNFSLSMEGLFKDYQPSFDFNLQ</sequence>
<evidence type="ECO:0000256" key="2">
    <source>
        <dbReference type="ARBA" id="ARBA00022723"/>
    </source>
</evidence>
<accession>A0AAV9MW09</accession>
<evidence type="ECO:0000259" key="9">
    <source>
        <dbReference type="SMART" id="SM00906"/>
    </source>
</evidence>
<evidence type="ECO:0000313" key="10">
    <source>
        <dbReference type="EMBL" id="KAK5045105.1"/>
    </source>
</evidence>
<dbReference type="GO" id="GO:0043565">
    <property type="term" value="F:sequence-specific DNA binding"/>
    <property type="evidence" value="ECO:0007669"/>
    <property type="project" value="TreeGrafter"/>
</dbReference>
<dbReference type="AlphaFoldDB" id="A0AAV9MW09"/>
<dbReference type="RefSeq" id="XP_064700744.1">
    <property type="nucleotide sequence ID" value="XM_064853790.1"/>
</dbReference>
<dbReference type="GO" id="GO:0005634">
    <property type="term" value="C:nucleus"/>
    <property type="evidence" value="ECO:0007669"/>
    <property type="project" value="UniProtKB-SubCell"/>
</dbReference>
<dbReference type="Proteomes" id="UP001358417">
    <property type="component" value="Unassembled WGS sequence"/>
</dbReference>
<keyword evidence="5" id="KW-0238">DNA-binding</keyword>
<name>A0AAV9MW09_9EURO</name>
<dbReference type="Pfam" id="PF04082">
    <property type="entry name" value="Fungal_trans"/>
    <property type="match status" value="1"/>
</dbReference>
<evidence type="ECO:0000256" key="4">
    <source>
        <dbReference type="ARBA" id="ARBA00023015"/>
    </source>
</evidence>
<dbReference type="GO" id="GO:0000981">
    <property type="term" value="F:DNA-binding transcription factor activity, RNA polymerase II-specific"/>
    <property type="evidence" value="ECO:0007669"/>
    <property type="project" value="TreeGrafter"/>
</dbReference>
<evidence type="ECO:0000256" key="5">
    <source>
        <dbReference type="ARBA" id="ARBA00023125"/>
    </source>
</evidence>
<dbReference type="GeneID" id="89978411"/>
<evidence type="ECO:0000256" key="1">
    <source>
        <dbReference type="ARBA" id="ARBA00004123"/>
    </source>
</evidence>
<keyword evidence="6" id="KW-0804">Transcription</keyword>
<dbReference type="GO" id="GO:0045944">
    <property type="term" value="P:positive regulation of transcription by RNA polymerase II"/>
    <property type="evidence" value="ECO:0007669"/>
    <property type="project" value="TreeGrafter"/>
</dbReference>
<dbReference type="InterPro" id="IPR052202">
    <property type="entry name" value="Yeast_MetPath_Reg"/>
</dbReference>
<keyword evidence="2" id="KW-0479">Metal-binding</keyword>